<reference evidence="2 3" key="1">
    <citation type="submission" date="2020-04" db="EMBL/GenBank/DDBJ databases">
        <title>Perkinsus olseni comparative genomics.</title>
        <authorList>
            <person name="Bogema D.R."/>
        </authorList>
    </citation>
    <scope>NUCLEOTIDE SEQUENCE [LARGE SCALE GENOMIC DNA]</scope>
    <source>
        <strain evidence="2">ATCC PRA-205</strain>
    </source>
</reference>
<feature type="non-terminal residue" evidence="2">
    <location>
        <position position="1"/>
    </location>
</feature>
<dbReference type="Proteomes" id="UP000574390">
    <property type="component" value="Unassembled WGS sequence"/>
</dbReference>
<comment type="caution">
    <text evidence="2">The sequence shown here is derived from an EMBL/GenBank/DDBJ whole genome shotgun (WGS) entry which is preliminary data.</text>
</comment>
<evidence type="ECO:0000313" key="2">
    <source>
        <dbReference type="EMBL" id="KAF4730104.1"/>
    </source>
</evidence>
<evidence type="ECO:0000256" key="1">
    <source>
        <dbReference type="SAM" id="Phobius"/>
    </source>
</evidence>
<gene>
    <name evidence="2" type="ORF">FOZ62_017387</name>
</gene>
<sequence length="136" mass="15649">KARVVIQCPLMCRRKLHVRTFSTLVHCHGRSWLVPYPCFYGVTMVTVSGLAQLAQRERRRLHQALRVGLRSSHLIGLNYGRRVPIGWVIADQSRGRWRHCVWEDSSARLRPVDTSTVGLITAATLTWLKLEIKLDH</sequence>
<name>A0A7J6SAX9_PEROL</name>
<accession>A0A7J6SAX9</accession>
<organism evidence="2 3">
    <name type="scientific">Perkinsus olseni</name>
    <name type="common">Perkinsus atlanticus</name>
    <dbReference type="NCBI Taxonomy" id="32597"/>
    <lineage>
        <taxon>Eukaryota</taxon>
        <taxon>Sar</taxon>
        <taxon>Alveolata</taxon>
        <taxon>Perkinsozoa</taxon>
        <taxon>Perkinsea</taxon>
        <taxon>Perkinsida</taxon>
        <taxon>Perkinsidae</taxon>
        <taxon>Perkinsus</taxon>
    </lineage>
</organism>
<keyword evidence="1" id="KW-1133">Transmembrane helix</keyword>
<keyword evidence="1" id="KW-0472">Membrane</keyword>
<feature type="transmembrane region" description="Helical" evidence="1">
    <location>
        <begin position="34"/>
        <end position="54"/>
    </location>
</feature>
<protein>
    <submittedName>
        <fullName evidence="2">Uncharacterized protein</fullName>
    </submittedName>
</protein>
<evidence type="ECO:0000313" key="3">
    <source>
        <dbReference type="Proteomes" id="UP000574390"/>
    </source>
</evidence>
<keyword evidence="1" id="KW-0812">Transmembrane</keyword>
<proteinExistence type="predicted"/>
<dbReference type="AlphaFoldDB" id="A0A7J6SAX9"/>
<dbReference type="EMBL" id="JABANM010016030">
    <property type="protein sequence ID" value="KAF4730104.1"/>
    <property type="molecule type" value="Genomic_DNA"/>
</dbReference>